<reference evidence="1" key="1">
    <citation type="submission" date="2021-06" db="EMBL/GenBank/DDBJ databases">
        <authorList>
            <person name="Kallberg Y."/>
            <person name="Tangrot J."/>
            <person name="Rosling A."/>
        </authorList>
    </citation>
    <scope>NUCLEOTIDE SEQUENCE</scope>
    <source>
        <strain evidence="1">UK204</strain>
    </source>
</reference>
<sequence>MVNNYVEYPSYLHIMVSPYSADDQLVNPNYIYIKSSEQTSPLFKARTKNPKRFYEIIKGVSLKNKDLGYLSINPDGISVKAGALGQFQAVSFVPREFFHSYIFNGTEPIVIVVALKDLYWVLGIAQDNFSSQGDIEEFVPLQGSFYESEQATIEYEKEGSTLNVELFDDTSSNSIEIVPLLQNPIGDIPEPNDRVMFFEMLCSDLKMILKDCIKTGSKFELHGFKHDVIALRFISRNESRFVENDVRAEACFQCRIEEDFQFTYSHNCIQPLLSLPVDKKSNIEVMIYRNGLMNLKFRPVDVHNSYVNYMVSNV</sequence>
<evidence type="ECO:0000313" key="1">
    <source>
        <dbReference type="EMBL" id="CAG8528486.1"/>
    </source>
</evidence>
<dbReference type="Pfam" id="PF02144">
    <property type="entry name" value="Rad1"/>
    <property type="match status" value="1"/>
</dbReference>
<dbReference type="EMBL" id="CAJVPQ010001037">
    <property type="protein sequence ID" value="CAG8528486.1"/>
    <property type="molecule type" value="Genomic_DNA"/>
</dbReference>
<protein>
    <submittedName>
        <fullName evidence="1">16778_t:CDS:1</fullName>
    </submittedName>
</protein>
<keyword evidence="2" id="KW-1185">Reference proteome</keyword>
<proteinExistence type="predicted"/>
<comment type="caution">
    <text evidence="1">The sequence shown here is derived from an EMBL/GenBank/DDBJ whole genome shotgun (WGS) entry which is preliminary data.</text>
</comment>
<gene>
    <name evidence="1" type="ORF">FCALED_LOCUS5058</name>
</gene>
<organism evidence="1 2">
    <name type="scientific">Funneliformis caledonium</name>
    <dbReference type="NCBI Taxonomy" id="1117310"/>
    <lineage>
        <taxon>Eukaryota</taxon>
        <taxon>Fungi</taxon>
        <taxon>Fungi incertae sedis</taxon>
        <taxon>Mucoromycota</taxon>
        <taxon>Glomeromycotina</taxon>
        <taxon>Glomeromycetes</taxon>
        <taxon>Glomerales</taxon>
        <taxon>Glomeraceae</taxon>
        <taxon>Funneliformis</taxon>
    </lineage>
</organism>
<dbReference type="GO" id="GO:0000077">
    <property type="term" value="P:DNA damage checkpoint signaling"/>
    <property type="evidence" value="ECO:0007669"/>
    <property type="project" value="InterPro"/>
</dbReference>
<name>A0A9N9ADL6_9GLOM</name>
<dbReference type="Gene3D" id="3.70.10.10">
    <property type="match status" value="1"/>
</dbReference>
<dbReference type="Proteomes" id="UP000789570">
    <property type="component" value="Unassembled WGS sequence"/>
</dbReference>
<accession>A0A9N9ADL6</accession>
<dbReference type="OrthoDB" id="2418237at2759"/>
<evidence type="ECO:0000313" key="2">
    <source>
        <dbReference type="Proteomes" id="UP000789570"/>
    </source>
</evidence>
<dbReference type="AlphaFoldDB" id="A0A9N9ADL6"/>
<dbReference type="InterPro" id="IPR003021">
    <property type="entry name" value="Rad1_Rec1_Rad17"/>
</dbReference>